<dbReference type="GO" id="GO:0003724">
    <property type="term" value="F:RNA helicase activity"/>
    <property type="evidence" value="ECO:0007669"/>
    <property type="project" value="UniProtKB-EC"/>
</dbReference>
<keyword evidence="6" id="KW-0347">Helicase</keyword>
<dbReference type="GO" id="GO:0003723">
    <property type="term" value="F:RNA binding"/>
    <property type="evidence" value="ECO:0007669"/>
    <property type="project" value="UniProtKB-KW"/>
</dbReference>
<dbReference type="SMART" id="SM01123">
    <property type="entry name" value="DBP10CT"/>
    <property type="match status" value="1"/>
</dbReference>
<dbReference type="OrthoDB" id="10261375at2759"/>
<dbReference type="CDD" id="cd18787">
    <property type="entry name" value="SF2_C_DEAD"/>
    <property type="match status" value="1"/>
</dbReference>
<dbReference type="GO" id="GO:0016887">
    <property type="term" value="F:ATP hydrolysis activity"/>
    <property type="evidence" value="ECO:0007669"/>
    <property type="project" value="RHEA"/>
</dbReference>
<dbReference type="FunFam" id="3.40.50.300:FF:000865">
    <property type="entry name" value="ATP-dependent RNA helicase DDX54"/>
    <property type="match status" value="1"/>
</dbReference>
<dbReference type="AlphaFoldDB" id="A0A4S2LX51"/>
<dbReference type="Proteomes" id="UP000308267">
    <property type="component" value="Unassembled WGS sequence"/>
</dbReference>
<evidence type="ECO:0000256" key="9">
    <source>
        <dbReference type="ARBA" id="ARBA00023242"/>
    </source>
</evidence>
<evidence type="ECO:0000256" key="8">
    <source>
        <dbReference type="ARBA" id="ARBA00022884"/>
    </source>
</evidence>
<name>A0A4S2LX51_OPIFE</name>
<evidence type="ECO:0000259" key="14">
    <source>
        <dbReference type="PROSITE" id="PS51194"/>
    </source>
</evidence>
<feature type="compositionally biased region" description="Basic and acidic residues" evidence="12">
    <location>
        <begin position="743"/>
        <end position="758"/>
    </location>
</feature>
<comment type="catalytic activity">
    <reaction evidence="10">
        <text>ATP + H2O = ADP + phosphate + H(+)</text>
        <dbReference type="Rhea" id="RHEA:13065"/>
        <dbReference type="ChEBI" id="CHEBI:15377"/>
        <dbReference type="ChEBI" id="CHEBI:15378"/>
        <dbReference type="ChEBI" id="CHEBI:30616"/>
        <dbReference type="ChEBI" id="CHEBI:43474"/>
        <dbReference type="ChEBI" id="CHEBI:456216"/>
        <dbReference type="EC" id="3.6.4.13"/>
    </reaction>
</comment>
<dbReference type="InterPro" id="IPR050079">
    <property type="entry name" value="DEAD_box_RNA_helicase"/>
</dbReference>
<dbReference type="InterPro" id="IPR027417">
    <property type="entry name" value="P-loop_NTPase"/>
</dbReference>
<dbReference type="InterPro" id="IPR001650">
    <property type="entry name" value="Helicase_C-like"/>
</dbReference>
<dbReference type="STRING" id="147828.A0A4S2LX51"/>
<feature type="region of interest" description="Disordered" evidence="12">
    <location>
        <begin position="698"/>
        <end position="717"/>
    </location>
</feature>
<dbReference type="CDD" id="cd17959">
    <property type="entry name" value="DEADc_DDX54"/>
    <property type="match status" value="1"/>
</dbReference>
<evidence type="ECO:0000256" key="11">
    <source>
        <dbReference type="PROSITE-ProRule" id="PRU00552"/>
    </source>
</evidence>
<comment type="similarity">
    <text evidence="2">Belongs to the DEAD box helicase family. DDX54/DBP10 subfamily.</text>
</comment>
<dbReference type="GO" id="GO:0005829">
    <property type="term" value="C:cytosol"/>
    <property type="evidence" value="ECO:0007669"/>
    <property type="project" value="TreeGrafter"/>
</dbReference>
<evidence type="ECO:0000313" key="17">
    <source>
        <dbReference type="Proteomes" id="UP000308267"/>
    </source>
</evidence>
<feature type="domain" description="DEAD-box RNA helicase Q" evidence="15">
    <location>
        <begin position="48"/>
        <end position="76"/>
    </location>
</feature>
<dbReference type="PROSITE" id="PS51192">
    <property type="entry name" value="HELICASE_ATP_BIND_1"/>
    <property type="match status" value="1"/>
</dbReference>
<dbReference type="Gene3D" id="3.40.50.300">
    <property type="entry name" value="P-loop containing nucleotide triphosphate hydrolases"/>
    <property type="match status" value="2"/>
</dbReference>
<dbReference type="InterPro" id="IPR014014">
    <property type="entry name" value="RNA_helicase_DEAD_Q_motif"/>
</dbReference>
<organism evidence="16 17">
    <name type="scientific">Opisthorchis felineus</name>
    <dbReference type="NCBI Taxonomy" id="147828"/>
    <lineage>
        <taxon>Eukaryota</taxon>
        <taxon>Metazoa</taxon>
        <taxon>Spiralia</taxon>
        <taxon>Lophotrochozoa</taxon>
        <taxon>Platyhelminthes</taxon>
        <taxon>Trematoda</taxon>
        <taxon>Digenea</taxon>
        <taxon>Opisthorchiida</taxon>
        <taxon>Opisthorchiata</taxon>
        <taxon>Opisthorchiidae</taxon>
        <taxon>Opisthorchis</taxon>
    </lineage>
</organism>
<dbReference type="SUPFAM" id="SSF52540">
    <property type="entry name" value="P-loop containing nucleoside triphosphate hydrolases"/>
    <property type="match status" value="1"/>
</dbReference>
<dbReference type="Pfam" id="PF08147">
    <property type="entry name" value="DBP10CT"/>
    <property type="match status" value="1"/>
</dbReference>
<keyword evidence="5" id="KW-0378">Hydrolase</keyword>
<comment type="caution">
    <text evidence="16">The sequence shown here is derived from an EMBL/GenBank/DDBJ whole genome shotgun (WGS) entry which is preliminary data.</text>
</comment>
<dbReference type="Pfam" id="PF00270">
    <property type="entry name" value="DEAD"/>
    <property type="match status" value="1"/>
</dbReference>
<feature type="short sequence motif" description="Q motif" evidence="11">
    <location>
        <begin position="48"/>
        <end position="76"/>
    </location>
</feature>
<evidence type="ECO:0000256" key="1">
    <source>
        <dbReference type="ARBA" id="ARBA00004604"/>
    </source>
</evidence>
<feature type="region of interest" description="Disordered" evidence="12">
    <location>
        <begin position="830"/>
        <end position="866"/>
    </location>
</feature>
<evidence type="ECO:0000313" key="16">
    <source>
        <dbReference type="EMBL" id="TGZ68450.1"/>
    </source>
</evidence>
<keyword evidence="8" id="KW-0694">RNA-binding</keyword>
<dbReference type="EMBL" id="SJOL01006365">
    <property type="protein sequence ID" value="TGZ68450.1"/>
    <property type="molecule type" value="Genomic_DNA"/>
</dbReference>
<evidence type="ECO:0000256" key="4">
    <source>
        <dbReference type="ARBA" id="ARBA00022741"/>
    </source>
</evidence>
<evidence type="ECO:0000256" key="2">
    <source>
        <dbReference type="ARBA" id="ARBA00010379"/>
    </source>
</evidence>
<dbReference type="EC" id="3.6.4.13" evidence="3"/>
<comment type="subcellular location">
    <subcellularLocation>
        <location evidence="1">Nucleus</location>
        <location evidence="1">Nucleolus</location>
    </subcellularLocation>
</comment>
<sequence>MQPLHNLGYFDTFKRPGMEEDIETDDDFAVAEARELVTTMNRKKKKSGGFQVMGLSFSVFKGITKKGYKLPTPIQRKAIPLILSGRDVVAMARTGSGKTAAFLIPLFERLQRHMTTGPRALILSPTRELAIQTLNFTKQLGKFTTLSAAVILGGDKMEDQFAALHSSPDIIIATPGRLLHILMEMNFSLKTIEYVVFDEGDRLFELGFAEQLSETLHRLPRDRQTLIFSATLPGNLIEFARAGLNDPVLLRLDVDTKLSKNLKLIHLSCLPDEKNSLLLHLLRCIIPKKEQVVVFFATKHHVEFFQMLLTEAELPCTCIHSGLDPAARNSAIKEFTSNQIRVLLVTDVAARGVDIPLLDNVINFHFPPQPKLFLHRVGRVSRAGRSGTAYSLIDPDELPYLFDVLVFLGKSLQTSGPVSEDNVNDSLGRAPHGLVSSTGNVAQQLVDRNASIASMRKPCANAMNRFVKTRPKASNESIRRAKELRGMLHSLPVHPCFGVEYEADAEVLDVIRGLKLPTIFEALGRQANPAAYDMMAKKRKVHASAIAQHQARQLHLKQREANKPTVLTRTVNLSAPTVTDFVEDGYNLENTELFIPYSRGNEASERGLSVSNSVNHFTAQAAEASMDLMSDELSQADKLRPVGSRLRKQVWDRKRKRYVDSEAAEGKANLKRIKTESGIWIPASYKTDRYNQWIKRSNVDQGAPDSGRNVEDISQPHTSFSARFGGVVEFPEEPEEPKKKPRGRFEAKRSAQAVDHKGFKAPASKGKSADEAHGTKFKVLGTKPWYHRAYAHQKEKAQLTLDAQKIRMPKGSRTFGQLRKPEQILKQRRLRAKMRQAAHKKKTQKHGGPSHKTKMGKKLPFKRSHK</sequence>
<dbReference type="GO" id="GO:0005730">
    <property type="term" value="C:nucleolus"/>
    <property type="evidence" value="ECO:0007669"/>
    <property type="project" value="UniProtKB-SubCell"/>
</dbReference>
<dbReference type="InterPro" id="IPR011545">
    <property type="entry name" value="DEAD/DEAH_box_helicase_dom"/>
</dbReference>
<evidence type="ECO:0000256" key="10">
    <source>
        <dbReference type="ARBA" id="ARBA00047984"/>
    </source>
</evidence>
<feature type="domain" description="Helicase C-terminal" evidence="14">
    <location>
        <begin position="277"/>
        <end position="424"/>
    </location>
</feature>
<dbReference type="PROSITE" id="PS51195">
    <property type="entry name" value="Q_MOTIF"/>
    <property type="match status" value="1"/>
</dbReference>
<dbReference type="InterPro" id="IPR012541">
    <property type="entry name" value="DBP10_C"/>
</dbReference>
<evidence type="ECO:0000259" key="13">
    <source>
        <dbReference type="PROSITE" id="PS51192"/>
    </source>
</evidence>
<keyword evidence="7" id="KW-0067">ATP-binding</keyword>
<protein>
    <recommendedName>
        <fullName evidence="3">RNA helicase</fullName>
        <ecNumber evidence="3">3.6.4.13</ecNumber>
    </recommendedName>
</protein>
<dbReference type="SMART" id="SM00490">
    <property type="entry name" value="HELICc"/>
    <property type="match status" value="1"/>
</dbReference>
<dbReference type="Pfam" id="PF00271">
    <property type="entry name" value="Helicase_C"/>
    <property type="match status" value="1"/>
</dbReference>
<reference evidence="16 17" key="1">
    <citation type="journal article" date="2019" name="BMC Genomics">
        <title>New insights from Opisthorchis felineus genome: update on genomics of the epidemiologically important liver flukes.</title>
        <authorList>
            <person name="Ershov N.I."/>
            <person name="Mordvinov V.A."/>
            <person name="Prokhortchouk E.B."/>
            <person name="Pakharukova M.Y."/>
            <person name="Gunbin K.V."/>
            <person name="Ustyantsev K."/>
            <person name="Genaev M.A."/>
            <person name="Blinov A.G."/>
            <person name="Mazur A."/>
            <person name="Boulygina E."/>
            <person name="Tsygankova S."/>
            <person name="Khrameeva E."/>
            <person name="Chekanov N."/>
            <person name="Fan G."/>
            <person name="Xiao A."/>
            <person name="Zhang H."/>
            <person name="Xu X."/>
            <person name="Yang H."/>
            <person name="Solovyev V."/>
            <person name="Lee S.M."/>
            <person name="Liu X."/>
            <person name="Afonnikov D.A."/>
            <person name="Skryabin K.G."/>
        </authorList>
    </citation>
    <scope>NUCLEOTIDE SEQUENCE [LARGE SCALE GENOMIC DNA]</scope>
    <source>
        <strain evidence="16">AK-0245</strain>
        <tissue evidence="16">Whole organism</tissue>
    </source>
</reference>
<evidence type="ECO:0000256" key="7">
    <source>
        <dbReference type="ARBA" id="ARBA00022840"/>
    </source>
</evidence>
<evidence type="ECO:0000256" key="3">
    <source>
        <dbReference type="ARBA" id="ARBA00012552"/>
    </source>
</evidence>
<dbReference type="PANTHER" id="PTHR47959">
    <property type="entry name" value="ATP-DEPENDENT RNA HELICASE RHLE-RELATED"/>
    <property type="match status" value="1"/>
</dbReference>
<dbReference type="InterPro" id="IPR014001">
    <property type="entry name" value="Helicase_ATP-bd"/>
</dbReference>
<evidence type="ECO:0000256" key="5">
    <source>
        <dbReference type="ARBA" id="ARBA00022801"/>
    </source>
</evidence>
<feature type="region of interest" description="Disordered" evidence="12">
    <location>
        <begin position="724"/>
        <end position="775"/>
    </location>
</feature>
<keyword evidence="4" id="KW-0547">Nucleotide-binding</keyword>
<dbReference type="GO" id="GO:0005524">
    <property type="term" value="F:ATP binding"/>
    <property type="evidence" value="ECO:0007669"/>
    <property type="project" value="UniProtKB-KW"/>
</dbReference>
<feature type="domain" description="Helicase ATP-binding" evidence="13">
    <location>
        <begin position="79"/>
        <end position="250"/>
    </location>
</feature>
<dbReference type="PROSITE" id="PS51194">
    <property type="entry name" value="HELICASE_CTER"/>
    <property type="match status" value="1"/>
</dbReference>
<evidence type="ECO:0000256" key="12">
    <source>
        <dbReference type="SAM" id="MobiDB-lite"/>
    </source>
</evidence>
<dbReference type="InterPro" id="IPR033517">
    <property type="entry name" value="DDX54/DBP10_DEAD-box_helicase"/>
</dbReference>
<keyword evidence="9" id="KW-0539">Nucleus</keyword>
<dbReference type="PANTHER" id="PTHR47959:SF8">
    <property type="entry name" value="RNA HELICASE"/>
    <property type="match status" value="1"/>
</dbReference>
<keyword evidence="17" id="KW-1185">Reference proteome</keyword>
<accession>A0A4S2LX51</accession>
<evidence type="ECO:0000259" key="15">
    <source>
        <dbReference type="PROSITE" id="PS51195"/>
    </source>
</evidence>
<proteinExistence type="inferred from homology"/>
<evidence type="ECO:0000256" key="6">
    <source>
        <dbReference type="ARBA" id="ARBA00022806"/>
    </source>
</evidence>
<gene>
    <name evidence="16" type="ORF">CRM22_004255</name>
</gene>
<dbReference type="SMART" id="SM00487">
    <property type="entry name" value="DEXDc"/>
    <property type="match status" value="1"/>
</dbReference>